<dbReference type="PANTHER" id="PTHR45913">
    <property type="entry name" value="EPM2A-INTERACTING PROTEIN 1"/>
    <property type="match status" value="1"/>
</dbReference>
<reference evidence="1" key="1">
    <citation type="submission" date="2015-07" db="EMBL/GenBank/DDBJ databases">
        <title>MeaNS - Measles Nucleotide Surveillance Program.</title>
        <authorList>
            <person name="Tran T."/>
            <person name="Druce J."/>
        </authorList>
    </citation>
    <scope>NUCLEOTIDE SEQUENCE</scope>
    <source>
        <strain evidence="1">UCB-OBI-ISO-001</strain>
        <tissue evidence="1">Gonad</tissue>
    </source>
</reference>
<dbReference type="STRING" id="37653.A0A0L8G398"/>
<dbReference type="EMBL" id="KQ424229">
    <property type="protein sequence ID" value="KOF71319.1"/>
    <property type="molecule type" value="Genomic_DNA"/>
</dbReference>
<dbReference type="PANTHER" id="PTHR45913:SF11">
    <property type="entry name" value="EPM2A-INTERACTING PROTEIN 1"/>
    <property type="match status" value="1"/>
</dbReference>
<gene>
    <name evidence="1" type="ORF">OCBIM_22001211mg</name>
</gene>
<evidence type="ECO:0008006" key="2">
    <source>
        <dbReference type="Google" id="ProtNLM"/>
    </source>
</evidence>
<proteinExistence type="predicted"/>
<protein>
    <recommendedName>
        <fullName evidence="2">DUF4371 domain-containing protein</fullName>
    </recommendedName>
</protein>
<sequence length="286" mass="32353">MFTDIGSKPVCLICGDNVVEIKEYNLGWHYETNDQDKSKNLNAEQKLQKCVMSCCQDKKQMFANVSLSRNTIADAKKGKDFVAYSLAVDESNDTTDTAQLTIFIRGVDSSLKVTEEISGFGLTTDGAPAIAKGLNHHQFLSFLQEIDSEFGNMPYHTEVWWLSWGKFLSRVFLLIEEICQLMDSKGKDSTVFDFEVQKSNFELFYNPFAIDVETAPVHLQMELIELRCNGALKAKYDTVGPAQFTRFILKEMPQLCLHAARTLSMFGSTYLCEQPFSVIKINKTSH</sequence>
<evidence type="ECO:0000313" key="1">
    <source>
        <dbReference type="EMBL" id="KOF71319.1"/>
    </source>
</evidence>
<dbReference type="AlphaFoldDB" id="A0A0L8G398"/>
<name>A0A0L8G398_OCTBM</name>
<accession>A0A0L8G398</accession>
<organism evidence="1">
    <name type="scientific">Octopus bimaculoides</name>
    <name type="common">California two-spotted octopus</name>
    <dbReference type="NCBI Taxonomy" id="37653"/>
    <lineage>
        <taxon>Eukaryota</taxon>
        <taxon>Metazoa</taxon>
        <taxon>Spiralia</taxon>
        <taxon>Lophotrochozoa</taxon>
        <taxon>Mollusca</taxon>
        <taxon>Cephalopoda</taxon>
        <taxon>Coleoidea</taxon>
        <taxon>Octopodiformes</taxon>
        <taxon>Octopoda</taxon>
        <taxon>Incirrata</taxon>
        <taxon>Octopodidae</taxon>
        <taxon>Octopus</taxon>
    </lineage>
</organism>